<dbReference type="KEGG" id="ock:EXM22_15515"/>
<name>A0A5C1QPE0_9SPIO</name>
<evidence type="ECO:0000313" key="3">
    <source>
        <dbReference type="Proteomes" id="UP000324209"/>
    </source>
</evidence>
<gene>
    <name evidence="2" type="ORF">EXM22_15515</name>
</gene>
<organism evidence="2 3">
    <name type="scientific">Oceanispirochaeta crateris</name>
    <dbReference type="NCBI Taxonomy" id="2518645"/>
    <lineage>
        <taxon>Bacteria</taxon>
        <taxon>Pseudomonadati</taxon>
        <taxon>Spirochaetota</taxon>
        <taxon>Spirochaetia</taxon>
        <taxon>Spirochaetales</taxon>
        <taxon>Spirochaetaceae</taxon>
        <taxon>Oceanispirochaeta</taxon>
    </lineage>
</organism>
<dbReference type="OrthoDB" id="354733at2"/>
<evidence type="ECO:0000256" key="1">
    <source>
        <dbReference type="SAM" id="Coils"/>
    </source>
</evidence>
<protein>
    <submittedName>
        <fullName evidence="2">Uncharacterized protein</fullName>
    </submittedName>
</protein>
<reference evidence="2 3" key="1">
    <citation type="submission" date="2019-02" db="EMBL/GenBank/DDBJ databases">
        <title>Complete Genome Sequence and Methylome Analysis of free living Spirochaetas.</title>
        <authorList>
            <person name="Fomenkov A."/>
            <person name="Dubinina G."/>
            <person name="Leshcheva N."/>
            <person name="Mikheeva N."/>
            <person name="Grabovich M."/>
            <person name="Vincze T."/>
            <person name="Roberts R.J."/>
        </authorList>
    </citation>
    <scope>NUCLEOTIDE SEQUENCE [LARGE SCALE GENOMIC DNA]</scope>
    <source>
        <strain evidence="2 3">K2</strain>
    </source>
</reference>
<dbReference type="EMBL" id="CP036150">
    <property type="protein sequence ID" value="QEN09317.1"/>
    <property type="molecule type" value="Genomic_DNA"/>
</dbReference>
<keyword evidence="1" id="KW-0175">Coiled coil</keyword>
<dbReference type="AlphaFoldDB" id="A0A5C1QPE0"/>
<accession>A0A5C1QPE0</accession>
<dbReference type="Proteomes" id="UP000324209">
    <property type="component" value="Chromosome"/>
</dbReference>
<sequence>MSQTEFFIAELDKALVAKAGVLVKEEIPELKAQCRTFQSAFTGIFKVFLEKGLIQEDQYDYEQKISDLKAPPADPFAESEMFIQMNLRLQEYSGQLDFLNNFFFMSPETLNLRGIKNMLSLIDYFHWNELSANSAHLMTRNLSLYLEKIKQTGDTLALNIMLNSINVLKDLQKSIKALLKKIAQYSRQNYKLQCRMNVLSNMVLDPARISKDLSGTLQAIKFEFPVKWEGAPYFKDLVEEILQEDYSPRSESLQESVLRSLEVKEKIVKKKKIDKSADMKKDLLQITRDLAKVYIPLETIIIRLDDNSHILDENLKTLTQKLSRWFQRVMRNKNEIFYEINTNVGGKGKSREKLNFTSYLNWIRMKANFYKNLNNTSSTSYLRAAESELPQLEDFLEKNQQELKKIINRLAALERFFKEEADTDIKSKMKGFKAELQQMKMIVGRVIAGLKEYQVQLEEMEQLRALGIDPDA</sequence>
<dbReference type="RefSeq" id="WP_149487392.1">
    <property type="nucleotide sequence ID" value="NZ_CP036150.1"/>
</dbReference>
<proteinExistence type="predicted"/>
<evidence type="ECO:0000313" key="2">
    <source>
        <dbReference type="EMBL" id="QEN09317.1"/>
    </source>
</evidence>
<feature type="coiled-coil region" evidence="1">
    <location>
        <begin position="382"/>
        <end position="416"/>
    </location>
</feature>
<keyword evidence="3" id="KW-1185">Reference proteome</keyword>